<dbReference type="Gene3D" id="3.40.50.10140">
    <property type="entry name" value="Toll/interleukin-1 receptor homology (TIR) domain"/>
    <property type="match status" value="1"/>
</dbReference>
<dbReference type="AlphaFoldDB" id="A0A9D1MJW9"/>
<dbReference type="SUPFAM" id="SSF52200">
    <property type="entry name" value="Toll/Interleukin receptor TIR domain"/>
    <property type="match status" value="1"/>
</dbReference>
<dbReference type="EMBL" id="DVNE01000018">
    <property type="protein sequence ID" value="HIU61379.1"/>
    <property type="molecule type" value="Genomic_DNA"/>
</dbReference>
<feature type="region of interest" description="Disordered" evidence="1">
    <location>
        <begin position="524"/>
        <end position="555"/>
    </location>
</feature>
<proteinExistence type="predicted"/>
<sequence>MKEKMLVRPVFCDTCGGTLKYAQDGKRAVCPFCGNTYNFEDGKGEALSLALSRANSYRLNCDFDEAVREYKLITARCPEDAEAWWGLALSKYGIEYVPDEASGKLAPTFHCCPSASFTEDESYLNAIKYAGADTAEAYRAKAEQIESIRQAICSRMEAGRTCDVFLCYRACGADGAPSEESTVARTIREELSRRGISVFSYEEQTKGLEFAAREQLIYAALHTCRFFILIACSTENIAYPAVKNVWSRFRERAYEERLSAAYCAVFKNISPAELPSFLRVQGIDLAKYPAGGYEIEIADNLSARFSAAVPHRIRTGTKDDGEKIYTVLAEGRAALAREDYVGAAVAFSRAIELDGDNGEAWLGALLAELEIKEIKNERKLAVDIINKLWASGSSVAECRERLARNESILFTLSSPYYKNAVKYTTAGMARTLTAAKSRVMDIADKCTASLKLSLGQCMARENSKDEFFEGASRSQGGYNYSSEYGRTGSSSYGRTSSSGSAASFIGGAMAGGLLGLLLGGRRNRPPHYGFTSPHRPERPPRNFRPHGFHGPRGFW</sequence>
<evidence type="ECO:0000256" key="1">
    <source>
        <dbReference type="SAM" id="MobiDB-lite"/>
    </source>
</evidence>
<evidence type="ECO:0000313" key="3">
    <source>
        <dbReference type="Proteomes" id="UP000824110"/>
    </source>
</evidence>
<reference evidence="2" key="2">
    <citation type="journal article" date="2021" name="PeerJ">
        <title>Extensive microbial diversity within the chicken gut microbiome revealed by metagenomics and culture.</title>
        <authorList>
            <person name="Gilroy R."/>
            <person name="Ravi A."/>
            <person name="Getino M."/>
            <person name="Pursley I."/>
            <person name="Horton D.L."/>
            <person name="Alikhan N.F."/>
            <person name="Baker D."/>
            <person name="Gharbi K."/>
            <person name="Hall N."/>
            <person name="Watson M."/>
            <person name="Adriaenssens E.M."/>
            <person name="Foster-Nyarko E."/>
            <person name="Jarju S."/>
            <person name="Secka A."/>
            <person name="Antonio M."/>
            <person name="Oren A."/>
            <person name="Chaudhuri R.R."/>
            <person name="La Ragione R."/>
            <person name="Hildebrand F."/>
            <person name="Pallen M.J."/>
        </authorList>
    </citation>
    <scope>NUCLEOTIDE SEQUENCE</scope>
    <source>
        <strain evidence="2">CHK195-12923</strain>
    </source>
</reference>
<dbReference type="Proteomes" id="UP000824110">
    <property type="component" value="Unassembled WGS sequence"/>
</dbReference>
<name>A0A9D1MJW9_9FIRM</name>
<dbReference type="InterPro" id="IPR035897">
    <property type="entry name" value="Toll_tir_struct_dom_sf"/>
</dbReference>
<evidence type="ECO:0008006" key="4">
    <source>
        <dbReference type="Google" id="ProtNLM"/>
    </source>
</evidence>
<evidence type="ECO:0000313" key="2">
    <source>
        <dbReference type="EMBL" id="HIU61379.1"/>
    </source>
</evidence>
<reference evidence="2" key="1">
    <citation type="submission" date="2020-10" db="EMBL/GenBank/DDBJ databases">
        <authorList>
            <person name="Gilroy R."/>
        </authorList>
    </citation>
    <scope>NUCLEOTIDE SEQUENCE</scope>
    <source>
        <strain evidence="2">CHK195-12923</strain>
    </source>
</reference>
<dbReference type="InterPro" id="IPR011990">
    <property type="entry name" value="TPR-like_helical_dom_sf"/>
</dbReference>
<accession>A0A9D1MJW9</accession>
<protein>
    <recommendedName>
        <fullName evidence="4">TIR domain-containing protein</fullName>
    </recommendedName>
</protein>
<organism evidence="2 3">
    <name type="scientific">Candidatus Coproplasma excrementigallinarum</name>
    <dbReference type="NCBI Taxonomy" id="2840747"/>
    <lineage>
        <taxon>Bacteria</taxon>
        <taxon>Bacillati</taxon>
        <taxon>Bacillota</taxon>
        <taxon>Clostridia</taxon>
        <taxon>Eubacteriales</taxon>
        <taxon>Candidatus Coproplasma</taxon>
    </lineage>
</organism>
<comment type="caution">
    <text evidence="2">The sequence shown here is derived from an EMBL/GenBank/DDBJ whole genome shotgun (WGS) entry which is preliminary data.</text>
</comment>
<gene>
    <name evidence="2" type="ORF">IAB69_01855</name>
</gene>
<dbReference type="SUPFAM" id="SSF48452">
    <property type="entry name" value="TPR-like"/>
    <property type="match status" value="1"/>
</dbReference>